<dbReference type="SUPFAM" id="SSF52374">
    <property type="entry name" value="Nucleotidylyl transferase"/>
    <property type="match status" value="1"/>
</dbReference>
<dbReference type="EMBL" id="SMSE01000005">
    <property type="protein sequence ID" value="TDG11617.1"/>
    <property type="molecule type" value="Genomic_DNA"/>
</dbReference>
<dbReference type="Proteomes" id="UP000295554">
    <property type="component" value="Unassembled WGS sequence"/>
</dbReference>
<dbReference type="InterPro" id="IPR004821">
    <property type="entry name" value="Cyt_trans-like"/>
</dbReference>
<keyword evidence="5" id="KW-1185">Reference proteome</keyword>
<evidence type="ECO:0000259" key="3">
    <source>
        <dbReference type="Pfam" id="PF01467"/>
    </source>
</evidence>
<sequence>MNFVVKTVLTFGTFDLFHFGHLRILQRARELGDSLVVGVSSDALNFSKKGKYPIFSEEHRLAIVSEIKGVDRVFVEESLEKKREYILSQKADLLVMGDDWKGKFDDLSDVCEVVYLERTPALSTTEYKNIIKNIIDSF</sequence>
<name>A0A4R5LN30_9GAMM</name>
<feature type="domain" description="Cytidyltransferase-like" evidence="3">
    <location>
        <begin position="9"/>
        <end position="128"/>
    </location>
</feature>
<dbReference type="NCBIfam" id="TIGR00125">
    <property type="entry name" value="cyt_tran_rel"/>
    <property type="match status" value="1"/>
</dbReference>
<evidence type="ECO:0000256" key="2">
    <source>
        <dbReference type="ARBA" id="ARBA00022695"/>
    </source>
</evidence>
<dbReference type="Gene3D" id="3.40.50.620">
    <property type="entry name" value="HUPs"/>
    <property type="match status" value="1"/>
</dbReference>
<keyword evidence="1 4" id="KW-0808">Transferase</keyword>
<dbReference type="PANTHER" id="PTHR43793">
    <property type="entry name" value="FAD SYNTHASE"/>
    <property type="match status" value="1"/>
</dbReference>
<dbReference type="OrthoDB" id="9802794at2"/>
<accession>A0A4R5LN30</accession>
<evidence type="ECO:0000313" key="5">
    <source>
        <dbReference type="Proteomes" id="UP000295554"/>
    </source>
</evidence>
<dbReference type="GO" id="GO:0016779">
    <property type="term" value="F:nucleotidyltransferase activity"/>
    <property type="evidence" value="ECO:0007669"/>
    <property type="project" value="UniProtKB-KW"/>
</dbReference>
<dbReference type="PANTHER" id="PTHR43793:SF1">
    <property type="entry name" value="FAD SYNTHASE"/>
    <property type="match status" value="1"/>
</dbReference>
<dbReference type="InterPro" id="IPR014729">
    <property type="entry name" value="Rossmann-like_a/b/a_fold"/>
</dbReference>
<comment type="caution">
    <text evidence="4">The sequence shown here is derived from an EMBL/GenBank/DDBJ whole genome shotgun (WGS) entry which is preliminary data.</text>
</comment>
<organism evidence="4 5">
    <name type="scientific">Seongchinamella unica</name>
    <dbReference type="NCBI Taxonomy" id="2547392"/>
    <lineage>
        <taxon>Bacteria</taxon>
        <taxon>Pseudomonadati</taxon>
        <taxon>Pseudomonadota</taxon>
        <taxon>Gammaproteobacteria</taxon>
        <taxon>Cellvibrionales</taxon>
        <taxon>Halieaceae</taxon>
        <taxon>Seongchinamella</taxon>
    </lineage>
</organism>
<evidence type="ECO:0000313" key="4">
    <source>
        <dbReference type="EMBL" id="TDG11617.1"/>
    </source>
</evidence>
<evidence type="ECO:0000256" key="1">
    <source>
        <dbReference type="ARBA" id="ARBA00022679"/>
    </source>
</evidence>
<dbReference type="Pfam" id="PF01467">
    <property type="entry name" value="CTP_transf_like"/>
    <property type="match status" value="1"/>
</dbReference>
<dbReference type="InterPro" id="IPR050385">
    <property type="entry name" value="Archaeal_FAD_synthase"/>
</dbReference>
<reference evidence="4 5" key="1">
    <citation type="submission" date="2019-03" db="EMBL/GenBank/DDBJ databases">
        <title>Seongchinamella monodicae gen. nov., sp. nov., a novel member of the Gammaproteobacteria isolated from a tidal mudflat of beach.</title>
        <authorList>
            <person name="Yang H.G."/>
            <person name="Kang J.W."/>
            <person name="Lee S.D."/>
        </authorList>
    </citation>
    <scope>NUCLEOTIDE SEQUENCE [LARGE SCALE GENOMIC DNA]</scope>
    <source>
        <strain evidence="4 5">GH4-78</strain>
    </source>
</reference>
<gene>
    <name evidence="4" type="ORF">E2F43_18050</name>
</gene>
<keyword evidence="2 4" id="KW-0548">Nucleotidyltransferase</keyword>
<protein>
    <submittedName>
        <fullName evidence="4">Glycerol-3-phosphate cytidylyltransferase</fullName>
    </submittedName>
</protein>
<proteinExistence type="predicted"/>
<dbReference type="AlphaFoldDB" id="A0A4R5LN30"/>
<dbReference type="RefSeq" id="WP_133215356.1">
    <property type="nucleotide sequence ID" value="NZ_SMSE01000005.1"/>
</dbReference>